<keyword evidence="3" id="KW-1185">Reference proteome</keyword>
<dbReference type="Proteomes" id="UP000028045">
    <property type="component" value="Unassembled WGS sequence"/>
</dbReference>
<dbReference type="HOGENOM" id="CLU_039657_1_0_1"/>
<dbReference type="AlphaFoldDB" id="A0A084B4E4"/>
<gene>
    <name evidence="2" type="ORF">S7711_01089</name>
</gene>
<dbReference type="OrthoDB" id="5387995at2759"/>
<dbReference type="EMBL" id="KL648095">
    <property type="protein sequence ID" value="KEY72423.1"/>
    <property type="molecule type" value="Genomic_DNA"/>
</dbReference>
<protein>
    <submittedName>
        <fullName evidence="2">Uncharacterized protein</fullName>
    </submittedName>
</protein>
<sequence length="379" mass="41608">MVVEISASTPDAVQFRQVWRRPRGPPGDEKLHLSSISQHLHIPRCPPDAVVHNRQHPSMLADKRTKRPRYSVNPSPPQANTHFTFPLVPSASASPLAFAEGPPDRLWRGVKRRRHGQDVDGPNTAGLCCKKRRLRSELITSRLSQPFSLPATHILNREGMKSGDKRFFKIAASLDLARRIAHLHATSFLRFSLMNSLRRRLGLWKPGVPRQATSRLSDTGLDTTTKAPWQQREGGEASKSDTAGSPLAPSGAGRPPAAQGKPLPPVAKMPSCRLSIPAALPRPSGDAIAATRRTSPRIHPVRSPELRPIAIGADDLDEDSFAFLHADDDAAYDVTDDPEHVYSDFGVIFGGASSEPKSPDEHSYEEYLDELDGITWVMG</sequence>
<proteinExistence type="predicted"/>
<name>A0A084B4E4_STACB</name>
<evidence type="ECO:0000313" key="2">
    <source>
        <dbReference type="EMBL" id="KEY72423.1"/>
    </source>
</evidence>
<evidence type="ECO:0000313" key="3">
    <source>
        <dbReference type="Proteomes" id="UP000028045"/>
    </source>
</evidence>
<feature type="region of interest" description="Disordered" evidence="1">
    <location>
        <begin position="209"/>
        <end position="269"/>
    </location>
</feature>
<reference evidence="2 3" key="1">
    <citation type="journal article" date="2014" name="BMC Genomics">
        <title>Comparative genome sequencing reveals chemotype-specific gene clusters in the toxigenic black mold Stachybotrys.</title>
        <authorList>
            <person name="Semeiks J."/>
            <person name="Borek D."/>
            <person name="Otwinowski Z."/>
            <person name="Grishin N.V."/>
        </authorList>
    </citation>
    <scope>NUCLEOTIDE SEQUENCE [LARGE SCALE GENOMIC DNA]</scope>
    <source>
        <strain evidence="3">CBS 109288 / IBT 7711</strain>
    </source>
</reference>
<feature type="compositionally biased region" description="Polar residues" evidence="1">
    <location>
        <begin position="211"/>
        <end position="228"/>
    </location>
</feature>
<organism evidence="2 3">
    <name type="scientific">Stachybotrys chartarum (strain CBS 109288 / IBT 7711)</name>
    <name type="common">Toxic black mold</name>
    <name type="synonym">Stilbospora chartarum</name>
    <dbReference type="NCBI Taxonomy" id="1280523"/>
    <lineage>
        <taxon>Eukaryota</taxon>
        <taxon>Fungi</taxon>
        <taxon>Dikarya</taxon>
        <taxon>Ascomycota</taxon>
        <taxon>Pezizomycotina</taxon>
        <taxon>Sordariomycetes</taxon>
        <taxon>Hypocreomycetidae</taxon>
        <taxon>Hypocreales</taxon>
        <taxon>Stachybotryaceae</taxon>
        <taxon>Stachybotrys</taxon>
    </lineage>
</organism>
<evidence type="ECO:0000256" key="1">
    <source>
        <dbReference type="SAM" id="MobiDB-lite"/>
    </source>
</evidence>
<accession>A0A084B4E4</accession>